<dbReference type="EMBL" id="BK015996">
    <property type="protein sequence ID" value="DAF88827.1"/>
    <property type="molecule type" value="Genomic_DNA"/>
</dbReference>
<sequence>MARLSNSSSCQGRSPRHRLVMAPCDMPSLCPSRT</sequence>
<name>A0A8S5U2Z7_9CAUD</name>
<organism evidence="1">
    <name type="scientific">Siphoviridae sp. ctcRb7</name>
    <dbReference type="NCBI Taxonomy" id="2825572"/>
    <lineage>
        <taxon>Viruses</taxon>
        <taxon>Duplodnaviria</taxon>
        <taxon>Heunggongvirae</taxon>
        <taxon>Uroviricota</taxon>
        <taxon>Caudoviricetes</taxon>
    </lineage>
</organism>
<evidence type="ECO:0000313" key="1">
    <source>
        <dbReference type="EMBL" id="DAF88827.1"/>
    </source>
</evidence>
<reference evidence="1" key="1">
    <citation type="journal article" date="2021" name="Proc. Natl. Acad. Sci. U.S.A.">
        <title>A Catalog of Tens of Thousands of Viruses from Human Metagenomes Reveals Hidden Associations with Chronic Diseases.</title>
        <authorList>
            <person name="Tisza M.J."/>
            <person name="Buck C.B."/>
        </authorList>
    </citation>
    <scope>NUCLEOTIDE SEQUENCE</scope>
    <source>
        <strain evidence="1">CtcRb7</strain>
    </source>
</reference>
<accession>A0A8S5U2Z7</accession>
<proteinExistence type="predicted"/>
<protein>
    <submittedName>
        <fullName evidence="1">Uncharacterized protein</fullName>
    </submittedName>
</protein>